<dbReference type="PROSITE" id="PS50005">
    <property type="entry name" value="TPR"/>
    <property type="match status" value="1"/>
</dbReference>
<dbReference type="InterPro" id="IPR019734">
    <property type="entry name" value="TPR_rpt"/>
</dbReference>
<organism evidence="3 4">
    <name type="scientific">Hypericibacter terrae</name>
    <dbReference type="NCBI Taxonomy" id="2602015"/>
    <lineage>
        <taxon>Bacteria</taxon>
        <taxon>Pseudomonadati</taxon>
        <taxon>Pseudomonadota</taxon>
        <taxon>Alphaproteobacteria</taxon>
        <taxon>Rhodospirillales</taxon>
        <taxon>Dongiaceae</taxon>
        <taxon>Hypericibacter</taxon>
    </lineage>
</organism>
<keyword evidence="1" id="KW-0802">TPR repeat</keyword>
<gene>
    <name evidence="3" type="ORF">FRZ44_06010</name>
</gene>
<accession>A0A5J6MD11</accession>
<dbReference type="AlphaFoldDB" id="A0A5J6MD11"/>
<dbReference type="KEGG" id="htq:FRZ44_06010"/>
<evidence type="ECO:0000313" key="3">
    <source>
        <dbReference type="EMBL" id="QEX15318.1"/>
    </source>
</evidence>
<dbReference type="InterPro" id="IPR011990">
    <property type="entry name" value="TPR-like_helical_dom_sf"/>
</dbReference>
<feature type="chain" id="PRO_5023874332" evidence="2">
    <location>
        <begin position="23"/>
        <end position="166"/>
    </location>
</feature>
<dbReference type="Gene3D" id="1.25.40.10">
    <property type="entry name" value="Tetratricopeptide repeat domain"/>
    <property type="match status" value="1"/>
</dbReference>
<dbReference type="SMART" id="SM00028">
    <property type="entry name" value="TPR"/>
    <property type="match status" value="1"/>
</dbReference>
<dbReference type="RefSeq" id="WP_151175781.1">
    <property type="nucleotide sequence ID" value="NZ_CP042906.1"/>
</dbReference>
<dbReference type="OrthoDB" id="5507417at2"/>
<evidence type="ECO:0000313" key="4">
    <source>
        <dbReference type="Proteomes" id="UP000326202"/>
    </source>
</evidence>
<proteinExistence type="predicted"/>
<dbReference type="Proteomes" id="UP000326202">
    <property type="component" value="Chromosome"/>
</dbReference>
<keyword evidence="2" id="KW-0732">Signal</keyword>
<keyword evidence="4" id="KW-1185">Reference proteome</keyword>
<sequence length="166" mass="18280">MRRFLRMAFLAAPVLASATALASISAGAAGGNTDHSAATSPTPSVVQDDYAAAKNLIDRERYRDAIPILEWLVAKNPADTDALNELGYSHRELGHEQRALNYYLQALAIQPEHVGANEYLGELYLTMKDLPKAEERLAVLQKACGNCEEFSELKEKIADYRAKQQS</sequence>
<reference evidence="3 4" key="1">
    <citation type="submission" date="2019-08" db="EMBL/GenBank/DDBJ databases">
        <title>Hyperibacter terrae gen. nov., sp. nov. and Hyperibacter viscosus sp. nov., two new members in the family Rhodospirillaceae isolated from the rhizosphere of Hypericum perforatum.</title>
        <authorList>
            <person name="Noviana Z."/>
        </authorList>
    </citation>
    <scope>NUCLEOTIDE SEQUENCE [LARGE SCALE GENOMIC DNA]</scope>
    <source>
        <strain evidence="3 4">R5913</strain>
    </source>
</reference>
<feature type="repeat" description="TPR" evidence="1">
    <location>
        <begin position="80"/>
        <end position="113"/>
    </location>
</feature>
<name>A0A5J6MD11_9PROT</name>
<dbReference type="SUPFAM" id="SSF48452">
    <property type="entry name" value="TPR-like"/>
    <property type="match status" value="1"/>
</dbReference>
<protein>
    <submittedName>
        <fullName evidence="3">Uncharacterized protein</fullName>
    </submittedName>
</protein>
<feature type="signal peptide" evidence="2">
    <location>
        <begin position="1"/>
        <end position="22"/>
    </location>
</feature>
<dbReference type="Pfam" id="PF13432">
    <property type="entry name" value="TPR_16"/>
    <property type="match status" value="1"/>
</dbReference>
<dbReference type="EMBL" id="CP042906">
    <property type="protein sequence ID" value="QEX15318.1"/>
    <property type="molecule type" value="Genomic_DNA"/>
</dbReference>
<evidence type="ECO:0000256" key="2">
    <source>
        <dbReference type="SAM" id="SignalP"/>
    </source>
</evidence>
<evidence type="ECO:0000256" key="1">
    <source>
        <dbReference type="PROSITE-ProRule" id="PRU00339"/>
    </source>
</evidence>